<keyword evidence="2" id="KW-1185">Reference proteome</keyword>
<dbReference type="Proteomes" id="UP000026961">
    <property type="component" value="Chromosome 7"/>
</dbReference>
<name>A0A0E0AHE8_9ORYZ</name>
<dbReference type="AlphaFoldDB" id="A0A0E0AHE8"/>
<sequence length="65" mass="6904">MRRCRPLGLLPSFQATPYGGRSATGMTSDPLVEAAYKMTALGSTAACVDASFIFTGGRSRKEDDD</sequence>
<dbReference type="HOGENOM" id="CLU_2853404_0_0_1"/>
<organism evidence="1">
    <name type="scientific">Oryza glumipatula</name>
    <dbReference type="NCBI Taxonomy" id="40148"/>
    <lineage>
        <taxon>Eukaryota</taxon>
        <taxon>Viridiplantae</taxon>
        <taxon>Streptophyta</taxon>
        <taxon>Embryophyta</taxon>
        <taxon>Tracheophyta</taxon>
        <taxon>Spermatophyta</taxon>
        <taxon>Magnoliopsida</taxon>
        <taxon>Liliopsida</taxon>
        <taxon>Poales</taxon>
        <taxon>Poaceae</taxon>
        <taxon>BOP clade</taxon>
        <taxon>Oryzoideae</taxon>
        <taxon>Oryzeae</taxon>
        <taxon>Oryzinae</taxon>
        <taxon>Oryza</taxon>
    </lineage>
</organism>
<protein>
    <submittedName>
        <fullName evidence="1">Uncharacterized protein</fullName>
    </submittedName>
</protein>
<evidence type="ECO:0000313" key="2">
    <source>
        <dbReference type="Proteomes" id="UP000026961"/>
    </source>
</evidence>
<accession>A0A0E0AHE8</accession>
<evidence type="ECO:0000313" key="1">
    <source>
        <dbReference type="EnsemblPlants" id="OGLUM07G07310.1"/>
    </source>
</evidence>
<dbReference type="EnsemblPlants" id="OGLUM07G07310.1">
    <property type="protein sequence ID" value="OGLUM07G07310.1"/>
    <property type="gene ID" value="OGLUM07G07310"/>
</dbReference>
<reference evidence="1" key="2">
    <citation type="submission" date="2018-05" db="EMBL/GenBank/DDBJ databases">
        <title>OgluRS3 (Oryza glumaepatula Reference Sequence Version 3).</title>
        <authorList>
            <person name="Zhang J."/>
            <person name="Kudrna D."/>
            <person name="Lee S."/>
            <person name="Talag J."/>
            <person name="Welchert J."/>
            <person name="Wing R.A."/>
        </authorList>
    </citation>
    <scope>NUCLEOTIDE SEQUENCE [LARGE SCALE GENOMIC DNA]</scope>
</reference>
<proteinExistence type="predicted"/>
<reference evidence="1" key="1">
    <citation type="submission" date="2015-04" db="UniProtKB">
        <authorList>
            <consortium name="EnsemblPlants"/>
        </authorList>
    </citation>
    <scope>IDENTIFICATION</scope>
</reference>
<dbReference type="Gramene" id="OGLUM07G07310.1">
    <property type="protein sequence ID" value="OGLUM07G07310.1"/>
    <property type="gene ID" value="OGLUM07G07310"/>
</dbReference>